<dbReference type="InterPro" id="IPR036259">
    <property type="entry name" value="MFS_trans_sf"/>
</dbReference>
<feature type="transmembrane region" description="Helical" evidence="5">
    <location>
        <begin position="192"/>
        <end position="214"/>
    </location>
</feature>
<accession>A0ABQ3VEE0</accession>
<feature type="transmembrane region" description="Helical" evidence="5">
    <location>
        <begin position="104"/>
        <end position="124"/>
    </location>
</feature>
<keyword evidence="2 5" id="KW-0812">Transmembrane</keyword>
<dbReference type="CDD" id="cd17355">
    <property type="entry name" value="MFS_YcxA_like"/>
    <property type="match status" value="1"/>
</dbReference>
<feature type="transmembrane region" description="Helical" evidence="5">
    <location>
        <begin position="403"/>
        <end position="425"/>
    </location>
</feature>
<feature type="transmembrane region" description="Helical" evidence="5">
    <location>
        <begin position="348"/>
        <end position="366"/>
    </location>
</feature>
<protein>
    <submittedName>
        <fullName evidence="7">MFS transporter</fullName>
    </submittedName>
</protein>
<dbReference type="Pfam" id="PF07690">
    <property type="entry name" value="MFS_1"/>
    <property type="match status" value="1"/>
</dbReference>
<keyword evidence="8" id="KW-1185">Reference proteome</keyword>
<dbReference type="InterPro" id="IPR050327">
    <property type="entry name" value="Proton-linked_MCT"/>
</dbReference>
<evidence type="ECO:0000256" key="4">
    <source>
        <dbReference type="ARBA" id="ARBA00023136"/>
    </source>
</evidence>
<organism evidence="7 8">
    <name type="scientific">Dictyobacter formicarum</name>
    <dbReference type="NCBI Taxonomy" id="2778368"/>
    <lineage>
        <taxon>Bacteria</taxon>
        <taxon>Bacillati</taxon>
        <taxon>Chloroflexota</taxon>
        <taxon>Ktedonobacteria</taxon>
        <taxon>Ktedonobacterales</taxon>
        <taxon>Dictyobacteraceae</taxon>
        <taxon>Dictyobacter</taxon>
    </lineage>
</organism>
<evidence type="ECO:0000259" key="6">
    <source>
        <dbReference type="PROSITE" id="PS50850"/>
    </source>
</evidence>
<feature type="transmembrane region" description="Helical" evidence="5">
    <location>
        <begin position="156"/>
        <end position="180"/>
    </location>
</feature>
<proteinExistence type="predicted"/>
<feature type="transmembrane region" description="Helical" evidence="5">
    <location>
        <begin position="220"/>
        <end position="242"/>
    </location>
</feature>
<dbReference type="InterPro" id="IPR020846">
    <property type="entry name" value="MFS_dom"/>
</dbReference>
<dbReference type="SUPFAM" id="SSF103473">
    <property type="entry name" value="MFS general substrate transporter"/>
    <property type="match status" value="1"/>
</dbReference>
<gene>
    <name evidence="7" type="ORF">KSZ_21150</name>
</gene>
<dbReference type="PANTHER" id="PTHR11360:SF290">
    <property type="entry name" value="MONOCARBOXYLATE MFS PERMEASE"/>
    <property type="match status" value="1"/>
</dbReference>
<reference evidence="7 8" key="1">
    <citation type="journal article" date="2021" name="Int. J. Syst. Evol. Microbiol.">
        <title>Reticulibacter mediterranei gen. nov., sp. nov., within the new family Reticulibacteraceae fam. nov., and Ktedonospora formicarum gen. nov., sp. nov., Ktedonobacter robiniae sp. nov., Dictyobacter formicarum sp. nov. and Dictyobacter arantiisoli sp. nov., belonging to the class Ktedonobacteria.</title>
        <authorList>
            <person name="Yabe S."/>
            <person name="Zheng Y."/>
            <person name="Wang C.M."/>
            <person name="Sakai Y."/>
            <person name="Abe K."/>
            <person name="Yokota A."/>
            <person name="Donadio S."/>
            <person name="Cavaletti L."/>
            <person name="Monciardini P."/>
        </authorList>
    </citation>
    <scope>NUCLEOTIDE SEQUENCE [LARGE SCALE GENOMIC DNA]</scope>
    <source>
        <strain evidence="7 8">SOSP1-9</strain>
    </source>
</reference>
<sequence length="464" mass="50136">MRPPQQPAVHQQPLRSLRLGELEKLRERAVANEQPVIQQGPHDHTTPGAGAGPPRLPSLYYGWVLVITLGLTTIISYGTTQYLFGVLVVPISHTFHWNRTSISGAYALGSFIAGILGIPVGFFIDRQGARLLMTCGSLLAGITFIGLSMMQQVWQFYLLWSGGFGLVMALTFYPISFAVITNWFDHKRGKAMALLTLIGGLASPLFLPLAGLLIPSIGWQYTVILCGLLHLLVAAPLHGLLLRRSPEEQGLSPDGQKHRSMYREHKERIRGASVALTLKDASFWMLTMALSLGTLGNMIVFAHQIAYLIDKHYASALAATIAGMLGVASLPGRYLLNVVSGKISAQKMLACCYAIQAVGLLVLITAPSSGWLILYIIAYGGAYGAVSPLRATVMAEKFGRRAYGSITALQGIPIACCAAAGPLMAGWLYDLFQQYDQAFWLCAAGCLLATVGIWFTPSSPTQSL</sequence>
<dbReference type="EMBL" id="BNJJ01000005">
    <property type="protein sequence ID" value="GHO84109.1"/>
    <property type="molecule type" value="Genomic_DNA"/>
</dbReference>
<dbReference type="PANTHER" id="PTHR11360">
    <property type="entry name" value="MONOCARBOXYLATE TRANSPORTER"/>
    <property type="match status" value="1"/>
</dbReference>
<dbReference type="PROSITE" id="PS50850">
    <property type="entry name" value="MFS"/>
    <property type="match status" value="1"/>
</dbReference>
<evidence type="ECO:0000256" key="3">
    <source>
        <dbReference type="ARBA" id="ARBA00022989"/>
    </source>
</evidence>
<comment type="caution">
    <text evidence="7">The sequence shown here is derived from an EMBL/GenBank/DDBJ whole genome shotgun (WGS) entry which is preliminary data.</text>
</comment>
<name>A0ABQ3VEE0_9CHLR</name>
<feature type="transmembrane region" description="Helical" evidence="5">
    <location>
        <begin position="283"/>
        <end position="307"/>
    </location>
</feature>
<dbReference type="Proteomes" id="UP000635565">
    <property type="component" value="Unassembled WGS sequence"/>
</dbReference>
<keyword evidence="4 5" id="KW-0472">Membrane</keyword>
<feature type="transmembrane region" description="Helical" evidence="5">
    <location>
        <begin position="437"/>
        <end position="456"/>
    </location>
</feature>
<keyword evidence="3 5" id="KW-1133">Transmembrane helix</keyword>
<evidence type="ECO:0000256" key="2">
    <source>
        <dbReference type="ARBA" id="ARBA00022692"/>
    </source>
</evidence>
<feature type="transmembrane region" description="Helical" evidence="5">
    <location>
        <begin position="313"/>
        <end position="336"/>
    </location>
</feature>
<feature type="transmembrane region" description="Helical" evidence="5">
    <location>
        <begin position="131"/>
        <end position="150"/>
    </location>
</feature>
<evidence type="ECO:0000256" key="5">
    <source>
        <dbReference type="SAM" id="Phobius"/>
    </source>
</evidence>
<dbReference type="InterPro" id="IPR011701">
    <property type="entry name" value="MFS"/>
</dbReference>
<comment type="subcellular location">
    <subcellularLocation>
        <location evidence="1">Cell membrane</location>
        <topology evidence="1">Multi-pass membrane protein</topology>
    </subcellularLocation>
</comment>
<dbReference type="Gene3D" id="1.20.1250.20">
    <property type="entry name" value="MFS general substrate transporter like domains"/>
    <property type="match status" value="2"/>
</dbReference>
<evidence type="ECO:0000313" key="8">
    <source>
        <dbReference type="Proteomes" id="UP000635565"/>
    </source>
</evidence>
<feature type="transmembrane region" description="Helical" evidence="5">
    <location>
        <begin position="372"/>
        <end position="391"/>
    </location>
</feature>
<feature type="domain" description="Major facilitator superfamily (MFS) profile" evidence="6">
    <location>
        <begin position="65"/>
        <end position="461"/>
    </location>
</feature>
<feature type="transmembrane region" description="Helical" evidence="5">
    <location>
        <begin position="60"/>
        <end position="84"/>
    </location>
</feature>
<evidence type="ECO:0000313" key="7">
    <source>
        <dbReference type="EMBL" id="GHO84109.1"/>
    </source>
</evidence>
<evidence type="ECO:0000256" key="1">
    <source>
        <dbReference type="ARBA" id="ARBA00004651"/>
    </source>
</evidence>
<dbReference type="RefSeq" id="WP_201361752.1">
    <property type="nucleotide sequence ID" value="NZ_BNJJ01000005.1"/>
</dbReference>